<sequence length="219" mass="25703">MHPKRYFKHHCRRHMRPRHLHGEPLQRSRSLPEEINIPRTEEPAPGPTCKCGRRRRGHEGRSHSRKEKRSSNKKNDASSDSSESSPHRPRRSPSSSSSSTSSSSSDSDSPNSPFGSDFIVFPFNGMRRRGPHHHSRGRHGIHHHHHRRHHIYGSPHDTMDFRRHAHEGRGRRVPDCCNMEAPDMIPRFFDSWFMPSRRHGHFRRGPECFKYGPKFHKEH</sequence>
<feature type="compositionally biased region" description="Low complexity" evidence="1">
    <location>
        <begin position="92"/>
        <end position="112"/>
    </location>
</feature>
<protein>
    <submittedName>
        <fullName evidence="3">Voltage-dependent P/Q-type calcium channel subunit alpha-1A-like</fullName>
    </submittedName>
</protein>
<feature type="compositionally biased region" description="Basic residues" evidence="1">
    <location>
        <begin position="126"/>
        <end position="143"/>
    </location>
</feature>
<evidence type="ECO:0000313" key="2">
    <source>
        <dbReference type="Proteomes" id="UP000038045"/>
    </source>
</evidence>
<name>A0A0N4Z0V9_PARTI</name>
<keyword evidence="2" id="KW-1185">Reference proteome</keyword>
<accession>A0A0N4Z0V9</accession>
<organism evidence="2 3">
    <name type="scientific">Parastrongyloides trichosuri</name>
    <name type="common">Possum-specific nematode worm</name>
    <dbReference type="NCBI Taxonomy" id="131310"/>
    <lineage>
        <taxon>Eukaryota</taxon>
        <taxon>Metazoa</taxon>
        <taxon>Ecdysozoa</taxon>
        <taxon>Nematoda</taxon>
        <taxon>Chromadorea</taxon>
        <taxon>Rhabditida</taxon>
        <taxon>Tylenchina</taxon>
        <taxon>Panagrolaimomorpha</taxon>
        <taxon>Strongyloidoidea</taxon>
        <taxon>Strongyloididae</taxon>
        <taxon>Parastrongyloides</taxon>
    </lineage>
</organism>
<dbReference type="Proteomes" id="UP000038045">
    <property type="component" value="Unplaced"/>
</dbReference>
<evidence type="ECO:0000256" key="1">
    <source>
        <dbReference type="SAM" id="MobiDB-lite"/>
    </source>
</evidence>
<evidence type="ECO:0000313" key="3">
    <source>
        <dbReference type="WBParaSite" id="PTRK_0000033800.1"/>
    </source>
</evidence>
<dbReference type="WBParaSite" id="PTRK_0000033800.1">
    <property type="protein sequence ID" value="PTRK_0000033800.1"/>
    <property type="gene ID" value="PTRK_0000033800"/>
</dbReference>
<dbReference type="AlphaFoldDB" id="A0A0N4Z0V9"/>
<feature type="region of interest" description="Disordered" evidence="1">
    <location>
        <begin position="1"/>
        <end position="143"/>
    </location>
</feature>
<reference evidence="3" key="1">
    <citation type="submission" date="2017-02" db="UniProtKB">
        <authorList>
            <consortium name="WormBaseParasite"/>
        </authorList>
    </citation>
    <scope>IDENTIFICATION</scope>
</reference>
<feature type="compositionally biased region" description="Basic residues" evidence="1">
    <location>
        <begin position="51"/>
        <end position="68"/>
    </location>
</feature>
<feature type="compositionally biased region" description="Basic residues" evidence="1">
    <location>
        <begin position="1"/>
        <end position="19"/>
    </location>
</feature>
<proteinExistence type="predicted"/>
<feature type="compositionally biased region" description="Basic and acidic residues" evidence="1">
    <location>
        <begin position="20"/>
        <end position="32"/>
    </location>
</feature>